<evidence type="ECO:0000256" key="3">
    <source>
        <dbReference type="ARBA" id="ARBA00022670"/>
    </source>
</evidence>
<keyword evidence="6 11" id="KW-0378">Hydrolase</keyword>
<evidence type="ECO:0000256" key="8">
    <source>
        <dbReference type="ARBA" id="ARBA00022989"/>
    </source>
</evidence>
<dbReference type="PANTHER" id="PTHR43221:SF1">
    <property type="entry name" value="PROTEASE HTPX"/>
    <property type="match status" value="1"/>
</dbReference>
<keyword evidence="7 11" id="KW-0862">Zinc</keyword>
<comment type="caution">
    <text evidence="14">The sequence shown here is derived from an EMBL/GenBank/DDBJ whole genome shotgun (WGS) entry which is preliminary data.</text>
</comment>
<keyword evidence="9 11" id="KW-0482">Metalloprotease</keyword>
<evidence type="ECO:0000256" key="9">
    <source>
        <dbReference type="ARBA" id="ARBA00023049"/>
    </source>
</evidence>
<evidence type="ECO:0000256" key="12">
    <source>
        <dbReference type="SAM" id="Phobius"/>
    </source>
</evidence>
<evidence type="ECO:0000256" key="10">
    <source>
        <dbReference type="ARBA" id="ARBA00023136"/>
    </source>
</evidence>
<protein>
    <submittedName>
        <fullName evidence="14">M48 family metallopeptidase</fullName>
    </submittedName>
</protein>
<name>A0ABV6XTB5_9ACTN</name>
<reference evidence="14 15" key="1">
    <citation type="submission" date="2024-06" db="EMBL/GenBank/DDBJ databases">
        <authorList>
            <person name="Lee S.D."/>
        </authorList>
    </citation>
    <scope>NUCLEOTIDE SEQUENCE [LARGE SCALE GENOMIC DNA]</scope>
    <source>
        <strain evidence="14 15">N1-10</strain>
    </source>
</reference>
<dbReference type="Pfam" id="PF01435">
    <property type="entry name" value="Peptidase_M48"/>
    <property type="match status" value="1"/>
</dbReference>
<evidence type="ECO:0000313" key="14">
    <source>
        <dbReference type="EMBL" id="MFC1441422.1"/>
    </source>
</evidence>
<feature type="domain" description="Peptidase M48" evidence="13">
    <location>
        <begin position="147"/>
        <end position="392"/>
    </location>
</feature>
<sequence length="426" mass="46638">MTTPPTISSTTPTCKNCGSTLTTDPRFTQWCTSCGWNALPDPQPEPNTAAAAAEEKLYRAVTGAGDLRPHRDGAWFGALAIACAVHALSLATLAFTVWLLIPPAGFTARILGVILLAAAVILRPRLGSVRRLRKSGRVLDRTAAPALYAVTDRVAAHLGCSPAHLIIVNGRFNASYARIGLRRRSVLTLGLPLWETLTPQQRIALLGHEFGHSANGDSRRGLWIGTALQTLDGWRDVLAPADIQLPRGGLDATVHWIVRWALACVNWLVARLQRLLHRLTLRSGRRAEYLADALAVRTAGSDAAIGLTLALTRLSSVQFVLNRRRGRVVSPRRRRGEAPPVDSTDLWEELREYLSSVPESERARQLRVSELEGSTSDSSHPPTYLRVAFLRQLPATEPTIVVEPEQWTAVDHELAPLRAQVAKRLS</sequence>
<comment type="subcellular location">
    <subcellularLocation>
        <location evidence="1">Cell membrane</location>
        <topology evidence="1">Multi-pass membrane protein</topology>
    </subcellularLocation>
</comment>
<dbReference type="RefSeq" id="WP_380566613.1">
    <property type="nucleotide sequence ID" value="NZ_JBEUKS010000009.1"/>
</dbReference>
<keyword evidence="5" id="KW-0479">Metal-binding</keyword>
<evidence type="ECO:0000256" key="6">
    <source>
        <dbReference type="ARBA" id="ARBA00022801"/>
    </source>
</evidence>
<evidence type="ECO:0000256" key="4">
    <source>
        <dbReference type="ARBA" id="ARBA00022692"/>
    </source>
</evidence>
<dbReference type="Proteomes" id="UP001592581">
    <property type="component" value="Unassembled WGS sequence"/>
</dbReference>
<keyword evidence="2" id="KW-1003">Cell membrane</keyword>
<evidence type="ECO:0000313" key="15">
    <source>
        <dbReference type="Proteomes" id="UP001592581"/>
    </source>
</evidence>
<keyword evidence="4 12" id="KW-0812">Transmembrane</keyword>
<comment type="similarity">
    <text evidence="11">Belongs to the peptidase M48 family.</text>
</comment>
<dbReference type="PANTHER" id="PTHR43221">
    <property type="entry name" value="PROTEASE HTPX"/>
    <property type="match status" value="1"/>
</dbReference>
<keyword evidence="15" id="KW-1185">Reference proteome</keyword>
<evidence type="ECO:0000256" key="7">
    <source>
        <dbReference type="ARBA" id="ARBA00022833"/>
    </source>
</evidence>
<keyword evidence="10 12" id="KW-0472">Membrane</keyword>
<evidence type="ECO:0000259" key="13">
    <source>
        <dbReference type="Pfam" id="PF01435"/>
    </source>
</evidence>
<dbReference type="CDD" id="cd07328">
    <property type="entry name" value="M48_Ste24p_like"/>
    <property type="match status" value="1"/>
</dbReference>
<gene>
    <name evidence="14" type="ORF">ABUW04_24485</name>
</gene>
<dbReference type="EMBL" id="JBEUKS010000009">
    <property type="protein sequence ID" value="MFC1441422.1"/>
    <property type="molecule type" value="Genomic_DNA"/>
</dbReference>
<evidence type="ECO:0000256" key="5">
    <source>
        <dbReference type="ARBA" id="ARBA00022723"/>
    </source>
</evidence>
<evidence type="ECO:0000256" key="1">
    <source>
        <dbReference type="ARBA" id="ARBA00004651"/>
    </source>
</evidence>
<feature type="transmembrane region" description="Helical" evidence="12">
    <location>
        <begin position="75"/>
        <end position="100"/>
    </location>
</feature>
<dbReference type="InterPro" id="IPR050083">
    <property type="entry name" value="HtpX_protease"/>
</dbReference>
<organism evidence="14 15">
    <name type="scientific">Streptacidiphilus jeojiensis</name>
    <dbReference type="NCBI Taxonomy" id="3229225"/>
    <lineage>
        <taxon>Bacteria</taxon>
        <taxon>Bacillati</taxon>
        <taxon>Actinomycetota</taxon>
        <taxon>Actinomycetes</taxon>
        <taxon>Kitasatosporales</taxon>
        <taxon>Streptomycetaceae</taxon>
        <taxon>Streptacidiphilus</taxon>
    </lineage>
</organism>
<accession>A0ABV6XTB5</accession>
<keyword evidence="3 11" id="KW-0645">Protease</keyword>
<keyword evidence="8 12" id="KW-1133">Transmembrane helix</keyword>
<proteinExistence type="inferred from homology"/>
<dbReference type="InterPro" id="IPR001915">
    <property type="entry name" value="Peptidase_M48"/>
</dbReference>
<evidence type="ECO:0000256" key="11">
    <source>
        <dbReference type="RuleBase" id="RU003983"/>
    </source>
</evidence>
<comment type="cofactor">
    <cofactor evidence="11">
        <name>Zn(2+)</name>
        <dbReference type="ChEBI" id="CHEBI:29105"/>
    </cofactor>
    <text evidence="11">Binds 1 zinc ion per subunit.</text>
</comment>
<dbReference type="Gene3D" id="3.30.2010.10">
    <property type="entry name" value="Metalloproteases ('zincins'), catalytic domain"/>
    <property type="match status" value="1"/>
</dbReference>
<feature type="transmembrane region" description="Helical" evidence="12">
    <location>
        <begin position="106"/>
        <end position="124"/>
    </location>
</feature>
<evidence type="ECO:0000256" key="2">
    <source>
        <dbReference type="ARBA" id="ARBA00022475"/>
    </source>
</evidence>